<evidence type="ECO:0000256" key="1">
    <source>
        <dbReference type="SAM" id="MobiDB-lite"/>
    </source>
</evidence>
<dbReference type="EMBL" id="CAGKOT010000029">
    <property type="protein sequence ID" value="CAB5371531.1"/>
    <property type="molecule type" value="Genomic_DNA"/>
</dbReference>
<comment type="caution">
    <text evidence="2">The sequence shown here is derived from an EMBL/GenBank/DDBJ whole genome shotgun (WGS) entry which is preliminary data.</text>
</comment>
<dbReference type="AlphaFoldDB" id="A0A915ZEP0"/>
<evidence type="ECO:0000313" key="2">
    <source>
        <dbReference type="EMBL" id="CAB5371531.1"/>
    </source>
</evidence>
<gene>
    <name evidence="2" type="ORF">CHRIB12_LOCUS13118</name>
</gene>
<reference evidence="2" key="1">
    <citation type="submission" date="2020-05" db="EMBL/GenBank/DDBJ databases">
        <authorList>
            <person name="Rincon C."/>
            <person name="Sanders R I."/>
            <person name="Robbins C."/>
            <person name="Chaturvedi A."/>
        </authorList>
    </citation>
    <scope>NUCLEOTIDE SEQUENCE</scope>
    <source>
        <strain evidence="2">CHB12</strain>
    </source>
</reference>
<dbReference type="Proteomes" id="UP000684084">
    <property type="component" value="Unassembled WGS sequence"/>
</dbReference>
<protein>
    <submittedName>
        <fullName evidence="2">Uncharacterized protein</fullName>
    </submittedName>
</protein>
<evidence type="ECO:0000313" key="3">
    <source>
        <dbReference type="Proteomes" id="UP000684084"/>
    </source>
</evidence>
<accession>A0A915ZEP0</accession>
<feature type="compositionally biased region" description="Polar residues" evidence="1">
    <location>
        <begin position="1"/>
        <end position="10"/>
    </location>
</feature>
<proteinExistence type="predicted"/>
<feature type="region of interest" description="Disordered" evidence="1">
    <location>
        <begin position="1"/>
        <end position="20"/>
    </location>
</feature>
<name>A0A915ZEP0_9GLOM</name>
<sequence>MLSSFVSSIQKNKKCEGEDHESSIIILAQISISKISVVEIFRLCIYDDIVFRRLRAIIDRDLDNAIKICCIICGLL</sequence>
<organism evidence="2 3">
    <name type="scientific">Rhizophagus irregularis</name>
    <dbReference type="NCBI Taxonomy" id="588596"/>
    <lineage>
        <taxon>Eukaryota</taxon>
        <taxon>Fungi</taxon>
        <taxon>Fungi incertae sedis</taxon>
        <taxon>Mucoromycota</taxon>
        <taxon>Glomeromycotina</taxon>
        <taxon>Glomeromycetes</taxon>
        <taxon>Glomerales</taxon>
        <taxon>Glomeraceae</taxon>
        <taxon>Rhizophagus</taxon>
    </lineage>
</organism>